<gene>
    <name evidence="2" type="ORF">DWE98_28605</name>
</gene>
<dbReference type="EMBL" id="QQTP01000032">
    <property type="protein sequence ID" value="RDJ19657.1"/>
    <property type="molecule type" value="Genomic_DNA"/>
</dbReference>
<dbReference type="PANTHER" id="PTHR43677:SF11">
    <property type="entry name" value="ZINC-CONTAINING ALCOHOL DEHYDROGENASE"/>
    <property type="match status" value="1"/>
</dbReference>
<dbReference type="InterPro" id="IPR051397">
    <property type="entry name" value="Zn-ADH-like_protein"/>
</dbReference>
<proteinExistence type="predicted"/>
<evidence type="ECO:0000313" key="3">
    <source>
        <dbReference type="Proteomes" id="UP000255207"/>
    </source>
</evidence>
<dbReference type="PANTHER" id="PTHR43677">
    <property type="entry name" value="SHORT-CHAIN DEHYDROGENASE/REDUCTASE"/>
    <property type="match status" value="1"/>
</dbReference>
<dbReference type="AlphaFoldDB" id="A0A370KXE6"/>
<comment type="caution">
    <text evidence="2">The sequence shown here is derived from an EMBL/GenBank/DDBJ whole genome shotgun (WGS) entry which is preliminary data.</text>
</comment>
<feature type="domain" description="Enoyl reductase (ER)" evidence="1">
    <location>
        <begin position="10"/>
        <end position="312"/>
    </location>
</feature>
<accession>A0A370KXE6</accession>
<name>A0A370KXE6_9HYPH</name>
<protein>
    <submittedName>
        <fullName evidence="2">Zinc-binding alcohol dehydrogenase family protein</fullName>
    </submittedName>
</protein>
<dbReference type="SMART" id="SM00829">
    <property type="entry name" value="PKS_ER"/>
    <property type="match status" value="1"/>
</dbReference>
<dbReference type="InterPro" id="IPR011032">
    <property type="entry name" value="GroES-like_sf"/>
</dbReference>
<dbReference type="SUPFAM" id="SSF50129">
    <property type="entry name" value="GroES-like"/>
    <property type="match status" value="1"/>
</dbReference>
<organism evidence="2 3">
    <name type="scientific">Bosea caraganae</name>
    <dbReference type="NCBI Taxonomy" id="2763117"/>
    <lineage>
        <taxon>Bacteria</taxon>
        <taxon>Pseudomonadati</taxon>
        <taxon>Pseudomonadota</taxon>
        <taxon>Alphaproteobacteria</taxon>
        <taxon>Hyphomicrobiales</taxon>
        <taxon>Boseaceae</taxon>
        <taxon>Bosea</taxon>
    </lineage>
</organism>
<dbReference type="OrthoDB" id="9787435at2"/>
<sequence length="317" mass="32944">MTAAVLDAYGTPRPGTFPVPSSGLSPDEILIRPLAAAVNGVDRAIASGKHFLSPRTLPVVVGRDGVGLTPDDRLVYFDGPSAPWGSMAEQAVLAKRNLIEIPRRSDPAVAAALGNGGLAAWLPLSWRAGLREGETVAVLGAAGFVGSLALQVARHLGAGRIIGVVRGAADVAHARRLGADAVIDTAAESDLTAALRAASPEGIDVIVDYLWGEVAAAALQATAMGARLVQVGTVAGNTLALSGETMRSRSLDVLGYVSFRAPLELRTRAYQTMVQLAEEGRIEVAVKRYPLSQVMAAWNHVSKGVPSRPVVMAEPLA</sequence>
<dbReference type="SUPFAM" id="SSF51735">
    <property type="entry name" value="NAD(P)-binding Rossmann-fold domains"/>
    <property type="match status" value="1"/>
</dbReference>
<evidence type="ECO:0000259" key="1">
    <source>
        <dbReference type="SMART" id="SM00829"/>
    </source>
</evidence>
<dbReference type="InterPro" id="IPR013149">
    <property type="entry name" value="ADH-like_C"/>
</dbReference>
<dbReference type="InterPro" id="IPR020843">
    <property type="entry name" value="ER"/>
</dbReference>
<dbReference type="Gene3D" id="3.90.180.10">
    <property type="entry name" value="Medium-chain alcohol dehydrogenases, catalytic domain"/>
    <property type="match status" value="1"/>
</dbReference>
<dbReference type="RefSeq" id="WP_114832826.1">
    <property type="nucleotide sequence ID" value="NZ_QQTO01000026.1"/>
</dbReference>
<evidence type="ECO:0000313" key="2">
    <source>
        <dbReference type="EMBL" id="RDJ19657.1"/>
    </source>
</evidence>
<dbReference type="Pfam" id="PF00107">
    <property type="entry name" value="ADH_zinc_N"/>
    <property type="match status" value="1"/>
</dbReference>
<dbReference type="GO" id="GO:0016491">
    <property type="term" value="F:oxidoreductase activity"/>
    <property type="evidence" value="ECO:0007669"/>
    <property type="project" value="InterPro"/>
</dbReference>
<keyword evidence="3" id="KW-1185">Reference proteome</keyword>
<dbReference type="InterPro" id="IPR036291">
    <property type="entry name" value="NAD(P)-bd_dom_sf"/>
</dbReference>
<reference evidence="3" key="1">
    <citation type="submission" date="2018-07" db="EMBL/GenBank/DDBJ databases">
        <authorList>
            <person name="Safronova V.I."/>
            <person name="Chirak E.R."/>
            <person name="Sazanova A.L."/>
        </authorList>
    </citation>
    <scope>NUCLEOTIDE SEQUENCE [LARGE SCALE GENOMIC DNA]</scope>
    <source>
        <strain evidence="3">RCAM04685</strain>
    </source>
</reference>
<dbReference type="Proteomes" id="UP000255207">
    <property type="component" value="Unassembled WGS sequence"/>
</dbReference>